<keyword evidence="5" id="KW-1185">Reference proteome</keyword>
<dbReference type="EMBL" id="KE343883">
    <property type="protein sequence ID" value="EXB44833.1"/>
    <property type="molecule type" value="Genomic_DNA"/>
</dbReference>
<dbReference type="NCBIfam" id="TIGR00756">
    <property type="entry name" value="PPR"/>
    <property type="match status" value="2"/>
</dbReference>
<dbReference type="Gene3D" id="1.25.40.10">
    <property type="entry name" value="Tetratricopeptide repeat domain"/>
    <property type="match status" value="2"/>
</dbReference>
<evidence type="ECO:0000256" key="1">
    <source>
        <dbReference type="ARBA" id="ARBA00022737"/>
    </source>
</evidence>
<keyword evidence="1" id="KW-0677">Repeat</keyword>
<protein>
    <recommendedName>
        <fullName evidence="6">Pentacotripeptide-repeat region of PRORP domain-containing protein</fullName>
    </recommendedName>
</protein>
<feature type="repeat" description="PPR" evidence="2">
    <location>
        <begin position="227"/>
        <end position="261"/>
    </location>
</feature>
<feature type="repeat" description="PPR" evidence="2">
    <location>
        <begin position="576"/>
        <end position="610"/>
    </location>
</feature>
<evidence type="ECO:0000256" key="2">
    <source>
        <dbReference type="PROSITE-ProRule" id="PRU00708"/>
    </source>
</evidence>
<evidence type="ECO:0000313" key="5">
    <source>
        <dbReference type="Proteomes" id="UP000030645"/>
    </source>
</evidence>
<accession>W9QW73</accession>
<dbReference type="Pfam" id="PF13041">
    <property type="entry name" value="PPR_2"/>
    <property type="match status" value="1"/>
</dbReference>
<name>W9QW73_9ROSA</name>
<feature type="region of interest" description="Disordered" evidence="3">
    <location>
        <begin position="89"/>
        <end position="123"/>
    </location>
</feature>
<organism evidence="4 5">
    <name type="scientific">Morus notabilis</name>
    <dbReference type="NCBI Taxonomy" id="981085"/>
    <lineage>
        <taxon>Eukaryota</taxon>
        <taxon>Viridiplantae</taxon>
        <taxon>Streptophyta</taxon>
        <taxon>Embryophyta</taxon>
        <taxon>Tracheophyta</taxon>
        <taxon>Spermatophyta</taxon>
        <taxon>Magnoliopsida</taxon>
        <taxon>eudicotyledons</taxon>
        <taxon>Gunneridae</taxon>
        <taxon>Pentapetalae</taxon>
        <taxon>rosids</taxon>
        <taxon>fabids</taxon>
        <taxon>Rosales</taxon>
        <taxon>Moraceae</taxon>
        <taxon>Moreae</taxon>
        <taxon>Morus</taxon>
    </lineage>
</organism>
<dbReference type="eggNOG" id="KOG4197">
    <property type="taxonomic scope" value="Eukaryota"/>
</dbReference>
<reference evidence="5" key="1">
    <citation type="submission" date="2013-01" db="EMBL/GenBank/DDBJ databases">
        <title>Draft Genome Sequence of a Mulberry Tree, Morus notabilis C.K. Schneid.</title>
        <authorList>
            <person name="He N."/>
            <person name="Zhao S."/>
        </authorList>
    </citation>
    <scope>NUCLEOTIDE SEQUENCE</scope>
</reference>
<dbReference type="PANTHER" id="PTHR47205">
    <property type="entry name" value="OS07G0599000 PROTEIN"/>
    <property type="match status" value="1"/>
</dbReference>
<dbReference type="InterPro" id="IPR011990">
    <property type="entry name" value="TPR-like_helical_dom_sf"/>
</dbReference>
<dbReference type="AlphaFoldDB" id="W9QW73"/>
<proteinExistence type="predicted"/>
<dbReference type="OrthoDB" id="185373at2759"/>
<feature type="repeat" description="PPR" evidence="2">
    <location>
        <begin position="541"/>
        <end position="575"/>
    </location>
</feature>
<dbReference type="Proteomes" id="UP000030645">
    <property type="component" value="Unassembled WGS sequence"/>
</dbReference>
<evidence type="ECO:0000313" key="4">
    <source>
        <dbReference type="EMBL" id="EXB44833.1"/>
    </source>
</evidence>
<dbReference type="InterPro" id="IPR044605">
    <property type="entry name" value="At1g26460-like"/>
</dbReference>
<gene>
    <name evidence="4" type="ORF">L484_026413</name>
</gene>
<dbReference type="STRING" id="981085.W9QW73"/>
<dbReference type="KEGG" id="mnt:21409072"/>
<evidence type="ECO:0000256" key="3">
    <source>
        <dbReference type="SAM" id="MobiDB-lite"/>
    </source>
</evidence>
<dbReference type="Pfam" id="PF01535">
    <property type="entry name" value="PPR"/>
    <property type="match status" value="1"/>
</dbReference>
<dbReference type="InterPro" id="IPR002885">
    <property type="entry name" value="PPR_rpt"/>
</dbReference>
<sequence>MSGVLKLPRYPQDFQIISKTPLDSEITISPSTATTALNPTHSPKTLTQSQFGEAPSMVYQMAFLGRTRALIRALNQNSGFRTITTFPPLSQEPQLAEPGNNPASSLPPNPASGSPLYNENWRSPIANSSTNQSVIPLDFLRQSPASRAMDAKSLMDVFADCTASQNWSEVKRLFEAWVQSLDKNGKPNKPDVSLFNYYLRANLMIGATAGDLLDVVAQMEDYAIKPNTASFNLVLKAMCQARETEAAVKLLDRMLLTGKESLPDDESYNLVLGLLFQSDKIDEAFKYIDLTLKSGYTLSLRVFSDCVRVCVNKGRLDALVSIIDRCKAMDQNKALCPTWGLCNFIAGVALQEDNSKLAYHALEFMAKWIARGEQTRPPVWLSVEEGLLVSAIGTAARTYDSDLLDASWVILRRSLRQKKAPNPEAYLAKIHALALLGNLRRAFSTLQEFESVYGNSQTEAEEELFSPFTSLYPLVVACSKKGFETLDSVYFQLENLSRADPPYKSVAALNCIILGCANNWDLDRAYQTFEAIGSSFGLNPDIHSYNALVKAFGNLKKTFEASKVFDHMLSLGIKPNATSYSLLVDTHLINRDQKAALSMLDDMVNAGFEPSKETLKKVRRRCIREMDYESNDRVQSFAVKYKIRMGTENRRDMLFNLRYSTEYAS</sequence>
<dbReference type="PANTHER" id="PTHR47205:SF1">
    <property type="entry name" value="OS07G0599000 PROTEIN"/>
    <property type="match status" value="1"/>
</dbReference>
<dbReference type="PROSITE" id="PS51375">
    <property type="entry name" value="PPR"/>
    <property type="match status" value="3"/>
</dbReference>
<evidence type="ECO:0008006" key="6">
    <source>
        <dbReference type="Google" id="ProtNLM"/>
    </source>
</evidence>